<gene>
    <name evidence="2" type="ORF">C2G38_87996</name>
</gene>
<protein>
    <recommendedName>
        <fullName evidence="1">BTB domain-containing protein</fullName>
    </recommendedName>
</protein>
<dbReference type="InterPro" id="IPR000210">
    <property type="entry name" value="BTB/POZ_dom"/>
</dbReference>
<reference evidence="2 3" key="1">
    <citation type="submission" date="2018-06" db="EMBL/GenBank/DDBJ databases">
        <title>Comparative genomics reveals the genomic features of Rhizophagus irregularis, R. cerebriforme, R. diaphanum and Gigaspora rosea, and their symbiotic lifestyle signature.</title>
        <authorList>
            <person name="Morin E."/>
            <person name="San Clemente H."/>
            <person name="Chen E.C.H."/>
            <person name="De La Providencia I."/>
            <person name="Hainaut M."/>
            <person name="Kuo A."/>
            <person name="Kohler A."/>
            <person name="Murat C."/>
            <person name="Tang N."/>
            <person name="Roy S."/>
            <person name="Loubradou J."/>
            <person name="Henrissat B."/>
            <person name="Grigoriev I.V."/>
            <person name="Corradi N."/>
            <person name="Roux C."/>
            <person name="Martin F.M."/>
        </authorList>
    </citation>
    <scope>NUCLEOTIDE SEQUENCE [LARGE SCALE GENOMIC DNA]</scope>
    <source>
        <strain evidence="2 3">DAOM 194757</strain>
    </source>
</reference>
<dbReference type="SUPFAM" id="SSF54695">
    <property type="entry name" value="POZ domain"/>
    <property type="match status" value="1"/>
</dbReference>
<dbReference type="OrthoDB" id="2385073at2759"/>
<dbReference type="InterPro" id="IPR011333">
    <property type="entry name" value="SKP1/BTB/POZ_sf"/>
</dbReference>
<dbReference type="PANTHER" id="PTHR24413">
    <property type="entry name" value="SPECKLE-TYPE POZ PROTEIN"/>
    <property type="match status" value="1"/>
</dbReference>
<accession>A0A397UWW0</accession>
<name>A0A397UWW0_9GLOM</name>
<dbReference type="EMBL" id="QKWP01001103">
    <property type="protein sequence ID" value="RIB11716.1"/>
    <property type="molecule type" value="Genomic_DNA"/>
</dbReference>
<feature type="domain" description="BTB" evidence="1">
    <location>
        <begin position="117"/>
        <end position="172"/>
    </location>
</feature>
<dbReference type="Pfam" id="PF00651">
    <property type="entry name" value="BTB"/>
    <property type="match status" value="1"/>
</dbReference>
<dbReference type="AlphaFoldDB" id="A0A397UWW0"/>
<evidence type="ECO:0000313" key="3">
    <source>
        <dbReference type="Proteomes" id="UP000266673"/>
    </source>
</evidence>
<evidence type="ECO:0000259" key="1">
    <source>
        <dbReference type="PROSITE" id="PS50097"/>
    </source>
</evidence>
<comment type="caution">
    <text evidence="2">The sequence shown here is derived from an EMBL/GenBank/DDBJ whole genome shotgun (WGS) entry which is preliminary data.</text>
</comment>
<dbReference type="CDD" id="cd18186">
    <property type="entry name" value="BTB_POZ_ZBTB_KLHL-like"/>
    <property type="match status" value="1"/>
</dbReference>
<evidence type="ECO:0000313" key="2">
    <source>
        <dbReference type="EMBL" id="RIB11716.1"/>
    </source>
</evidence>
<dbReference type="Gene3D" id="3.30.710.10">
    <property type="entry name" value="Potassium Channel Kv1.1, Chain A"/>
    <property type="match status" value="1"/>
</dbReference>
<keyword evidence="3" id="KW-1185">Reference proteome</keyword>
<dbReference type="STRING" id="44941.A0A397UWW0"/>
<sequence>MEKIYQVLNDNLNLLNEDKIRKFKLKDIKLFLNGDNPFDLDCWVSGKKLVFGLQNNLNGRFNVHDRLLSFKELLKTLGAEEVNNIKMDEIPINYSQNDQLIQYLIECLQNQNSNSYCDVIFKIGSHEIRANRCVLSNFAEYFGWRFSGKPIDLIQINEVEHETYKVLLRWLYGMPYEDAVINVFGKDFSNSGQRYLDFMLELLKVSHKFTHLNHIIQNNIMSKNIINVSNVKKIREVSYNFNADQLKQCCEEYIKKNEKIIDAKDLCD</sequence>
<proteinExistence type="predicted"/>
<dbReference type="SMART" id="SM00225">
    <property type="entry name" value="BTB"/>
    <property type="match status" value="1"/>
</dbReference>
<dbReference type="Proteomes" id="UP000266673">
    <property type="component" value="Unassembled WGS sequence"/>
</dbReference>
<organism evidence="2 3">
    <name type="scientific">Gigaspora rosea</name>
    <dbReference type="NCBI Taxonomy" id="44941"/>
    <lineage>
        <taxon>Eukaryota</taxon>
        <taxon>Fungi</taxon>
        <taxon>Fungi incertae sedis</taxon>
        <taxon>Mucoromycota</taxon>
        <taxon>Glomeromycotina</taxon>
        <taxon>Glomeromycetes</taxon>
        <taxon>Diversisporales</taxon>
        <taxon>Gigasporaceae</taxon>
        <taxon>Gigaspora</taxon>
    </lineage>
</organism>
<dbReference type="PROSITE" id="PS50097">
    <property type="entry name" value="BTB"/>
    <property type="match status" value="1"/>
</dbReference>